<dbReference type="SUPFAM" id="SSF53597">
    <property type="entry name" value="Dihydrofolate reductase-like"/>
    <property type="match status" value="1"/>
</dbReference>
<proteinExistence type="predicted"/>
<dbReference type="InterPro" id="IPR024072">
    <property type="entry name" value="DHFR-like_dom_sf"/>
</dbReference>
<evidence type="ECO:0000313" key="1">
    <source>
        <dbReference type="EMBL" id="OHA10333.1"/>
    </source>
</evidence>
<name>A0A1G2LFA3_9BACT</name>
<sequence length="172" mass="18943">MLTLYNVISSDGFIARNDGSEDFIPDNLWPNFLNLCREYGALIMGRKTYDAIQQYGEEFIQPFEELPIRKIVISGNQSFRPKQGYIVAHSPNDVIAIAPDALVSSGPTLNNFLLKNGLVKKIILHEVPTAIGEGIKPFDRDGISLTPIKGVSELAGVKVYEYSVGARDSLQG</sequence>
<reference evidence="1 2" key="1">
    <citation type="journal article" date="2016" name="Nat. Commun.">
        <title>Thousands of microbial genomes shed light on interconnected biogeochemical processes in an aquifer system.</title>
        <authorList>
            <person name="Anantharaman K."/>
            <person name="Brown C.T."/>
            <person name="Hug L.A."/>
            <person name="Sharon I."/>
            <person name="Castelle C.J."/>
            <person name="Probst A.J."/>
            <person name="Thomas B.C."/>
            <person name="Singh A."/>
            <person name="Wilkins M.J."/>
            <person name="Karaoz U."/>
            <person name="Brodie E.L."/>
            <person name="Williams K.H."/>
            <person name="Hubbard S.S."/>
            <person name="Banfield J.F."/>
        </authorList>
    </citation>
    <scope>NUCLEOTIDE SEQUENCE [LARGE SCALE GENOMIC DNA]</scope>
</reference>
<dbReference type="Gene3D" id="3.40.430.10">
    <property type="entry name" value="Dihydrofolate Reductase, subunit A"/>
    <property type="match status" value="1"/>
</dbReference>
<accession>A0A1G2LFA3</accession>
<dbReference type="Proteomes" id="UP000179052">
    <property type="component" value="Unassembled WGS sequence"/>
</dbReference>
<dbReference type="AlphaFoldDB" id="A0A1G2LFA3"/>
<evidence type="ECO:0000313" key="2">
    <source>
        <dbReference type="Proteomes" id="UP000179052"/>
    </source>
</evidence>
<organism evidence="1 2">
    <name type="scientific">Candidatus Sungbacteria bacterium RIFCSPLOWO2_02_FULL_48_13b</name>
    <dbReference type="NCBI Taxonomy" id="1802283"/>
    <lineage>
        <taxon>Bacteria</taxon>
        <taxon>Candidatus Sungiibacteriota</taxon>
    </lineage>
</organism>
<protein>
    <submittedName>
        <fullName evidence="1">Uncharacterized protein</fullName>
    </submittedName>
</protein>
<dbReference type="STRING" id="1802283.A3H71_00890"/>
<dbReference type="EMBL" id="MHQV01000031">
    <property type="protein sequence ID" value="OHA10333.1"/>
    <property type="molecule type" value="Genomic_DNA"/>
</dbReference>
<gene>
    <name evidence="1" type="ORF">A3H71_00890</name>
</gene>
<comment type="caution">
    <text evidence="1">The sequence shown here is derived from an EMBL/GenBank/DDBJ whole genome shotgun (WGS) entry which is preliminary data.</text>
</comment>